<dbReference type="InterPro" id="IPR002797">
    <property type="entry name" value="Polysacc_synth"/>
</dbReference>
<dbReference type="STRING" id="1423731.FC81_GL001076"/>
<evidence type="ECO:0000256" key="2">
    <source>
        <dbReference type="ARBA" id="ARBA00022475"/>
    </source>
</evidence>
<feature type="transmembrane region" description="Helical" evidence="6">
    <location>
        <begin position="400"/>
        <end position="422"/>
    </location>
</feature>
<evidence type="ECO:0000313" key="8">
    <source>
        <dbReference type="Proteomes" id="UP000051621"/>
    </source>
</evidence>
<feature type="transmembrane region" description="Helical" evidence="6">
    <location>
        <begin position="77"/>
        <end position="101"/>
    </location>
</feature>
<dbReference type="InterPro" id="IPR050833">
    <property type="entry name" value="Poly_Biosynth_Transport"/>
</dbReference>
<feature type="transmembrane region" description="Helical" evidence="6">
    <location>
        <begin position="44"/>
        <end position="65"/>
    </location>
</feature>
<evidence type="ECO:0000256" key="4">
    <source>
        <dbReference type="ARBA" id="ARBA00022989"/>
    </source>
</evidence>
<feature type="transmembrane region" description="Helical" evidence="6">
    <location>
        <begin position="311"/>
        <end position="330"/>
    </location>
</feature>
<feature type="transmembrane region" description="Helical" evidence="6">
    <location>
        <begin position="221"/>
        <end position="241"/>
    </location>
</feature>
<dbReference type="InterPro" id="IPR024923">
    <property type="entry name" value="PG_synth_SpoVB"/>
</dbReference>
<feature type="transmembrane region" description="Helical" evidence="6">
    <location>
        <begin position="434"/>
        <end position="454"/>
    </location>
</feature>
<evidence type="ECO:0000256" key="3">
    <source>
        <dbReference type="ARBA" id="ARBA00022692"/>
    </source>
</evidence>
<evidence type="ECO:0000256" key="6">
    <source>
        <dbReference type="SAM" id="Phobius"/>
    </source>
</evidence>
<feature type="transmembrane region" description="Helical" evidence="6">
    <location>
        <begin position="273"/>
        <end position="291"/>
    </location>
</feature>
<feature type="transmembrane region" description="Helical" evidence="6">
    <location>
        <begin position="177"/>
        <end position="200"/>
    </location>
</feature>
<keyword evidence="3 6" id="KW-0812">Transmembrane</keyword>
<proteinExistence type="predicted"/>
<comment type="caution">
    <text evidence="7">The sequence shown here is derived from an EMBL/GenBank/DDBJ whole genome shotgun (WGS) entry which is preliminary data.</text>
</comment>
<feature type="transmembrane region" description="Helical" evidence="6">
    <location>
        <begin position="466"/>
        <end position="485"/>
    </location>
</feature>
<dbReference type="Proteomes" id="UP000051621">
    <property type="component" value="Unassembled WGS sequence"/>
</dbReference>
<reference evidence="7 8" key="1">
    <citation type="journal article" date="2015" name="Genome Announc.">
        <title>Expanding the biotechnology potential of lactobacilli through comparative genomics of 213 strains and associated genera.</title>
        <authorList>
            <person name="Sun Z."/>
            <person name="Harris H.M."/>
            <person name="McCann A."/>
            <person name="Guo C."/>
            <person name="Argimon S."/>
            <person name="Zhang W."/>
            <person name="Yang X."/>
            <person name="Jeffery I.B."/>
            <person name="Cooney J.C."/>
            <person name="Kagawa T.F."/>
            <person name="Liu W."/>
            <person name="Song Y."/>
            <person name="Salvetti E."/>
            <person name="Wrobel A."/>
            <person name="Rasinkangas P."/>
            <person name="Parkhill J."/>
            <person name="Rea M.C."/>
            <person name="O'Sullivan O."/>
            <person name="Ritari J."/>
            <person name="Douillard F.P."/>
            <person name="Paul Ross R."/>
            <person name="Yang R."/>
            <person name="Briner A.E."/>
            <person name="Felis G.E."/>
            <person name="de Vos W.M."/>
            <person name="Barrangou R."/>
            <person name="Klaenhammer T.R."/>
            <person name="Caufield P.W."/>
            <person name="Cui Y."/>
            <person name="Zhang H."/>
            <person name="O'Toole P.W."/>
        </authorList>
    </citation>
    <scope>NUCLEOTIDE SEQUENCE [LARGE SCALE GENOMIC DNA]</scope>
    <source>
        <strain evidence="7 8">DSM 19910</strain>
    </source>
</reference>
<name>A0A0R1M1E3_9LACO</name>
<evidence type="ECO:0000256" key="5">
    <source>
        <dbReference type="ARBA" id="ARBA00023136"/>
    </source>
</evidence>
<dbReference type="CDD" id="cd13124">
    <property type="entry name" value="MATE_SpoVB_like"/>
    <property type="match status" value="1"/>
</dbReference>
<accession>A0A0R1M1E3</accession>
<dbReference type="PANTHER" id="PTHR30250">
    <property type="entry name" value="PST FAMILY PREDICTED COLANIC ACID TRANSPORTER"/>
    <property type="match status" value="1"/>
</dbReference>
<evidence type="ECO:0000313" key="7">
    <source>
        <dbReference type="EMBL" id="KRL01862.1"/>
    </source>
</evidence>
<dbReference type="AlphaFoldDB" id="A0A0R1M1E3"/>
<feature type="transmembrane region" description="Helical" evidence="6">
    <location>
        <begin position="376"/>
        <end position="394"/>
    </location>
</feature>
<feature type="transmembrane region" description="Helical" evidence="6">
    <location>
        <begin position="154"/>
        <end position="171"/>
    </location>
</feature>
<feature type="transmembrane region" description="Helical" evidence="6">
    <location>
        <begin position="342"/>
        <end position="364"/>
    </location>
</feature>
<keyword evidence="5 6" id="KW-0472">Membrane</keyword>
<feature type="transmembrane region" description="Helical" evidence="6">
    <location>
        <begin position="113"/>
        <end position="134"/>
    </location>
</feature>
<dbReference type="PANTHER" id="PTHR30250:SF29">
    <property type="entry name" value="POLYSACCHARIDE BIOSYNTHESIS PROTEIN C-TERMINAL DOMAIN-CONTAINING PROTEIN"/>
    <property type="match status" value="1"/>
</dbReference>
<dbReference type="PATRIC" id="fig|1423731.3.peg.1106"/>
<sequence>MVKGTAILTVASLLAKILSAFYRIPLENLVGNTGFYIYQQVYPLYGVGMTFALTGFPMYISKIIAQQAKQQAKDQVAYELLLLLSVLGVVAFTGLQIGAGWLSQAMGDGQLQVLIRSVSWMYLLMPFLAVGRGYHQGVFNMVPTALSQLVEQSIRVAVIIIVAVLAVRMQWSLYYMGAWAMLGSTFGAIGASFFFILFYIKLLHGKHQFSWSELKQLAIQLFSSGLTICLFTAMMVLLQLIDSFTIKDALQSSGYHAAEAKNLKGIYDRAQPLIQMGLVISVSFSTTLLPLLTEKFMQHKIKEFKQITQMIIRVCLGISSAAGVGLVILMPEINTTLFGDAVGSGALAISMLAIIFATLLTMYTSFLQSLDQYWQTFLALIVILLVKSISNTFLVRHFGITGASIATVVSLIAGCFVLRKTLPQMGNYLLGRDYFLLKLGLALLSMTVITRVYVELLERYIYTGRLASTIATGGGVLLGGIVFIISASRLKLFTPQEWASIPGGARISKLFQRK</sequence>
<gene>
    <name evidence="7" type="ORF">FC81_GL001076</name>
</gene>
<protein>
    <submittedName>
        <fullName evidence="7">PST family polysaccharide transporter</fullName>
    </submittedName>
</protein>
<comment type="subcellular location">
    <subcellularLocation>
        <location evidence="1">Cell membrane</location>
        <topology evidence="1">Multi-pass membrane protein</topology>
    </subcellularLocation>
</comment>
<dbReference type="Pfam" id="PF01943">
    <property type="entry name" value="Polysacc_synt"/>
    <property type="match status" value="1"/>
</dbReference>
<organism evidence="7 8">
    <name type="scientific">Liquorilactobacillus capillatus DSM 19910</name>
    <dbReference type="NCBI Taxonomy" id="1423731"/>
    <lineage>
        <taxon>Bacteria</taxon>
        <taxon>Bacillati</taxon>
        <taxon>Bacillota</taxon>
        <taxon>Bacilli</taxon>
        <taxon>Lactobacillales</taxon>
        <taxon>Lactobacillaceae</taxon>
        <taxon>Liquorilactobacillus</taxon>
    </lineage>
</organism>
<evidence type="ECO:0000256" key="1">
    <source>
        <dbReference type="ARBA" id="ARBA00004651"/>
    </source>
</evidence>
<dbReference type="GO" id="GO:0005886">
    <property type="term" value="C:plasma membrane"/>
    <property type="evidence" value="ECO:0007669"/>
    <property type="project" value="UniProtKB-SubCell"/>
</dbReference>
<keyword evidence="2" id="KW-1003">Cell membrane</keyword>
<keyword evidence="8" id="KW-1185">Reference proteome</keyword>
<dbReference type="EMBL" id="AZEF01000020">
    <property type="protein sequence ID" value="KRL01862.1"/>
    <property type="molecule type" value="Genomic_DNA"/>
</dbReference>
<keyword evidence="4 6" id="KW-1133">Transmembrane helix</keyword>